<gene>
    <name evidence="16" type="ORF">SAMN06295987_11246</name>
</gene>
<dbReference type="InterPro" id="IPR036942">
    <property type="entry name" value="Beta-barrel_TonB_sf"/>
</dbReference>
<evidence type="ECO:0000256" key="10">
    <source>
        <dbReference type="ARBA" id="ARBA00023237"/>
    </source>
</evidence>
<accession>A0A1U6IRT3</accession>
<evidence type="ECO:0000256" key="1">
    <source>
        <dbReference type="ARBA" id="ARBA00004571"/>
    </source>
</evidence>
<evidence type="ECO:0000256" key="7">
    <source>
        <dbReference type="ARBA" id="ARBA00023065"/>
    </source>
</evidence>
<dbReference type="CDD" id="cd01347">
    <property type="entry name" value="ligand_gated_channel"/>
    <property type="match status" value="1"/>
</dbReference>
<keyword evidence="6" id="KW-0408">Iron</keyword>
<dbReference type="Gene3D" id="2.40.170.20">
    <property type="entry name" value="TonB-dependent receptor, beta-barrel domain"/>
    <property type="match status" value="1"/>
</dbReference>
<evidence type="ECO:0000256" key="2">
    <source>
        <dbReference type="ARBA" id="ARBA00022448"/>
    </source>
</evidence>
<organism evidence="16 17">
    <name type="scientific">Novosphingobium mathurense</name>
    <dbReference type="NCBI Taxonomy" id="428990"/>
    <lineage>
        <taxon>Bacteria</taxon>
        <taxon>Pseudomonadati</taxon>
        <taxon>Pseudomonadota</taxon>
        <taxon>Alphaproteobacteria</taxon>
        <taxon>Sphingomonadales</taxon>
        <taxon>Sphingomonadaceae</taxon>
        <taxon>Novosphingobium</taxon>
    </lineage>
</organism>
<protein>
    <submittedName>
        <fullName evidence="16">Iron complex outermembrane recepter protein</fullName>
    </submittedName>
</protein>
<evidence type="ECO:0000256" key="4">
    <source>
        <dbReference type="ARBA" id="ARBA00022496"/>
    </source>
</evidence>
<keyword evidence="7" id="KW-0406">Ion transport</keyword>
<comment type="similarity">
    <text evidence="11 12">Belongs to the TonB-dependent receptor family.</text>
</comment>
<evidence type="ECO:0000256" key="9">
    <source>
        <dbReference type="ARBA" id="ARBA00023136"/>
    </source>
</evidence>
<evidence type="ECO:0000256" key="6">
    <source>
        <dbReference type="ARBA" id="ARBA00023004"/>
    </source>
</evidence>
<evidence type="ECO:0000256" key="12">
    <source>
        <dbReference type="RuleBase" id="RU003357"/>
    </source>
</evidence>
<proteinExistence type="inferred from homology"/>
<dbReference type="Proteomes" id="UP000190989">
    <property type="component" value="Unassembled WGS sequence"/>
</dbReference>
<dbReference type="EMBL" id="FVZE01000012">
    <property type="protein sequence ID" value="SLK10708.1"/>
    <property type="molecule type" value="Genomic_DNA"/>
</dbReference>
<keyword evidence="4" id="KW-0410">Iron transport</keyword>
<evidence type="ECO:0000256" key="13">
    <source>
        <dbReference type="SAM" id="SignalP"/>
    </source>
</evidence>
<keyword evidence="13" id="KW-0732">Signal</keyword>
<keyword evidence="9 11" id="KW-0472">Membrane</keyword>
<keyword evidence="10 11" id="KW-0998">Cell outer membrane</keyword>
<feature type="domain" description="TonB-dependent receptor-like beta-barrel" evidence="14">
    <location>
        <begin position="286"/>
        <end position="723"/>
    </location>
</feature>
<dbReference type="AlphaFoldDB" id="A0A1U6IRT3"/>
<dbReference type="SUPFAM" id="SSF56935">
    <property type="entry name" value="Porins"/>
    <property type="match status" value="1"/>
</dbReference>
<name>A0A1U6IRT3_9SPHN</name>
<evidence type="ECO:0000259" key="14">
    <source>
        <dbReference type="Pfam" id="PF00593"/>
    </source>
</evidence>
<evidence type="ECO:0000313" key="17">
    <source>
        <dbReference type="Proteomes" id="UP000190989"/>
    </source>
</evidence>
<evidence type="ECO:0000256" key="8">
    <source>
        <dbReference type="ARBA" id="ARBA00023077"/>
    </source>
</evidence>
<keyword evidence="5 11" id="KW-0812">Transmembrane</keyword>
<feature type="signal peptide" evidence="13">
    <location>
        <begin position="1"/>
        <end position="24"/>
    </location>
</feature>
<reference evidence="17" key="1">
    <citation type="submission" date="2017-02" db="EMBL/GenBank/DDBJ databases">
        <authorList>
            <person name="Varghese N."/>
            <person name="Submissions S."/>
        </authorList>
    </citation>
    <scope>NUCLEOTIDE SEQUENCE [LARGE SCALE GENOMIC DNA]</scope>
    <source>
        <strain evidence="17">SM117</strain>
    </source>
</reference>
<comment type="subcellular location">
    <subcellularLocation>
        <location evidence="1 11">Cell outer membrane</location>
        <topology evidence="1 11">Multi-pass membrane protein</topology>
    </subcellularLocation>
</comment>
<evidence type="ECO:0000313" key="16">
    <source>
        <dbReference type="EMBL" id="SLK10708.1"/>
    </source>
</evidence>
<dbReference type="InterPro" id="IPR000531">
    <property type="entry name" value="Beta-barrel_TonB"/>
</dbReference>
<dbReference type="STRING" id="428990.SAMN06295987_11246"/>
<dbReference type="Pfam" id="PF00593">
    <property type="entry name" value="TonB_dep_Rec_b-barrel"/>
    <property type="match status" value="1"/>
</dbReference>
<sequence length="765" mass="82410">MRHIKGFMSSGAVLALAVSGQAFGQDQRSSDAMVSTSEADGIEEIVVTAQKREQRLQDVPVAVSALTSDALEDRGIKDVVDVQRAVPALTITQSQNPQNSSINLRGIGTFAFGIGIEPAVSIVVDDVALLQQAQAFNGLGDLERVEVLRGPQGTLFGKNASAGVINIATKAPTSELSAALNSSYTSDDQFRLEGVVSGGPAEWLKVRASAFYNNKEGYIDNLTTGHSLGASETIGGRLRVDVEPTSTLDISLAAAYSRDTSNPTRTWRYAAPDARIFPIGRINPGSLIAPALTGLDVGPDNFQVRQNSEQQLDSRQEIYSARATLDLGFANLSSITSWQSWRFNQQNDDADYTDLPVVAFRTGGIVQNSTTYSREFAEEMRLTSHGSGPITYMLGLYYANGRSNRTFERLALGPGASQWTGATGTKRYSVFGQGTYDLSSSTHVDIGARWNREDIDARYFATAPSSSGCLTSVCNGENSDDQITYKAALRQDLNQDVMVYASYATGYKGQGYDLGTGATQEALDNPVRPEHSKAYEVGLKGTFLNRKLQVNLTGFWTDYVDFQAQSAKVLENGSLEFKLNNVGKLRTRGIEADVAVMPVRGLRIDGSASYTDAKIISFPAAGCYTGQTAAQGCVNGTQNLSGSNLSNAPKFKYAVSGNYETTLPGLPFDGFIQADWVHQSSVQFDLLGNPALRQDGYGILNGSIGIQDGDGGRYRVSLFVNNLFDKSYAASLAVAQGDSVGNTVTQVLPRDAQRYFGVRMSLRTR</sequence>
<keyword evidence="8 12" id="KW-0798">TonB box</keyword>
<dbReference type="PANTHER" id="PTHR32552">
    <property type="entry name" value="FERRICHROME IRON RECEPTOR-RELATED"/>
    <property type="match status" value="1"/>
</dbReference>
<keyword evidence="3 11" id="KW-1134">Transmembrane beta strand</keyword>
<feature type="chain" id="PRO_5012820992" evidence="13">
    <location>
        <begin position="25"/>
        <end position="765"/>
    </location>
</feature>
<dbReference type="Pfam" id="PF07715">
    <property type="entry name" value="Plug"/>
    <property type="match status" value="1"/>
</dbReference>
<keyword evidence="2 11" id="KW-0813">Transport</keyword>
<evidence type="ECO:0000256" key="3">
    <source>
        <dbReference type="ARBA" id="ARBA00022452"/>
    </source>
</evidence>
<dbReference type="PROSITE" id="PS52016">
    <property type="entry name" value="TONB_DEPENDENT_REC_3"/>
    <property type="match status" value="1"/>
</dbReference>
<dbReference type="InterPro" id="IPR039426">
    <property type="entry name" value="TonB-dep_rcpt-like"/>
</dbReference>
<dbReference type="GO" id="GO:0009279">
    <property type="term" value="C:cell outer membrane"/>
    <property type="evidence" value="ECO:0007669"/>
    <property type="project" value="UniProtKB-SubCell"/>
</dbReference>
<dbReference type="RefSeq" id="WP_079731836.1">
    <property type="nucleotide sequence ID" value="NZ_FVZE01000012.1"/>
</dbReference>
<dbReference type="GO" id="GO:0006826">
    <property type="term" value="P:iron ion transport"/>
    <property type="evidence" value="ECO:0007669"/>
    <property type="project" value="UniProtKB-KW"/>
</dbReference>
<evidence type="ECO:0000256" key="5">
    <source>
        <dbReference type="ARBA" id="ARBA00022692"/>
    </source>
</evidence>
<evidence type="ECO:0000256" key="11">
    <source>
        <dbReference type="PROSITE-ProRule" id="PRU01360"/>
    </source>
</evidence>
<evidence type="ECO:0000259" key="15">
    <source>
        <dbReference type="Pfam" id="PF07715"/>
    </source>
</evidence>
<feature type="domain" description="TonB-dependent receptor plug" evidence="15">
    <location>
        <begin position="56"/>
        <end position="164"/>
    </location>
</feature>
<keyword evidence="17" id="KW-1185">Reference proteome</keyword>
<dbReference type="InterPro" id="IPR012910">
    <property type="entry name" value="Plug_dom"/>
</dbReference>
<dbReference type="PANTHER" id="PTHR32552:SF81">
    <property type="entry name" value="TONB-DEPENDENT OUTER MEMBRANE RECEPTOR"/>
    <property type="match status" value="1"/>
</dbReference>